<keyword evidence="1" id="KW-0472">Membrane</keyword>
<keyword evidence="3" id="KW-1185">Reference proteome</keyword>
<accession>A0A3T1CWG5</accession>
<reference evidence="3" key="1">
    <citation type="journal article" date="2019" name="J. Virol.">
        <title>Medusavirus, a novel large DNA virus discovered from hot spring water.</title>
        <authorList>
            <person name="Yoshikawa G."/>
            <person name="Blanc-Mathieu R."/>
            <person name="Song C."/>
            <person name="Kayama Y."/>
            <person name="Mochizuki T."/>
            <person name="Murata K."/>
            <person name="Ogata H."/>
            <person name="Takemura M."/>
        </authorList>
    </citation>
    <scope>NUCLEOTIDE SEQUENCE [LARGE SCALE GENOMIC DNA]</scope>
</reference>
<evidence type="ECO:0000313" key="2">
    <source>
        <dbReference type="EMBL" id="BBI30168.1"/>
    </source>
</evidence>
<proteinExistence type="predicted"/>
<feature type="transmembrane region" description="Helical" evidence="1">
    <location>
        <begin position="12"/>
        <end position="31"/>
    </location>
</feature>
<evidence type="ECO:0000256" key="1">
    <source>
        <dbReference type="SAM" id="Phobius"/>
    </source>
</evidence>
<dbReference type="KEGG" id="vg:80540520"/>
<keyword evidence="1" id="KW-1133">Transmembrane helix</keyword>
<dbReference type="Proteomes" id="UP001161669">
    <property type="component" value="Segment"/>
</dbReference>
<organism evidence="2 3">
    <name type="scientific">Acanthamoeba castellanii medusavirus J1</name>
    <dbReference type="NCBI Taxonomy" id="3114988"/>
    <lineage>
        <taxon>Viruses</taxon>
        <taxon>Varidnaviria</taxon>
        <taxon>Bamfordvirae</taxon>
        <taxon>Nucleocytoviricota</taxon>
        <taxon>Megaviricetes</taxon>
        <taxon>Mamonoviridae</taxon>
        <taxon>Medusavirus</taxon>
        <taxon>Medusavirus medusae</taxon>
    </lineage>
</organism>
<dbReference type="EMBL" id="AP018495">
    <property type="protein sequence ID" value="BBI30168.1"/>
    <property type="molecule type" value="Genomic_DNA"/>
</dbReference>
<keyword evidence="1" id="KW-0812">Transmembrane</keyword>
<sequence length="223" mass="24298">MTMDAFIQENESTFIAGIVLVCIAFAIWWMLTTKNPGVALVRKAMVRGQSSPSLHASVRLTQDALGMWSFGWDKEGAVDYRLTAPNGDVGAWLKGHGTRATLPLDRTEAGAWTIELRWAQGGSAKYTGHVTESALYRPVRNLAVHGKTLSWDRPTGAAMPTAYTVHVVSRGHTVAMYYGKEQTVDLTHRLADGIAPGTQATAYVTAGYDAWHQSTAKSVKFTL</sequence>
<evidence type="ECO:0000313" key="3">
    <source>
        <dbReference type="Proteomes" id="UP001161669"/>
    </source>
</evidence>
<name>A0A3T1CWG5_9VIRU</name>
<protein>
    <submittedName>
        <fullName evidence="2">Uncharacterized protein</fullName>
    </submittedName>
</protein>